<accession>A0AAV5DPW5</accession>
<dbReference type="InterPro" id="IPR003676">
    <property type="entry name" value="SAUR_fam"/>
</dbReference>
<evidence type="ECO:0000313" key="3">
    <source>
        <dbReference type="Proteomes" id="UP001054889"/>
    </source>
</evidence>
<dbReference type="GO" id="GO:0009733">
    <property type="term" value="P:response to auxin"/>
    <property type="evidence" value="ECO:0007669"/>
    <property type="project" value="InterPro"/>
</dbReference>
<dbReference type="Pfam" id="PF02519">
    <property type="entry name" value="Auxin_inducible"/>
    <property type="match status" value="1"/>
</dbReference>
<evidence type="ECO:0000313" key="2">
    <source>
        <dbReference type="EMBL" id="GJN12573.1"/>
    </source>
</evidence>
<evidence type="ECO:0008006" key="4">
    <source>
        <dbReference type="Google" id="ProtNLM"/>
    </source>
</evidence>
<comment type="similarity">
    <text evidence="1">Belongs to the ARG7 family.</text>
</comment>
<dbReference type="Proteomes" id="UP001054889">
    <property type="component" value="Unassembled WGS sequence"/>
</dbReference>
<dbReference type="PANTHER" id="PTHR31929">
    <property type="entry name" value="SAUR-LIKE AUXIN-RESPONSIVE PROTEIN FAMILY-RELATED"/>
    <property type="match status" value="1"/>
</dbReference>
<organism evidence="2 3">
    <name type="scientific">Eleusine coracana subsp. coracana</name>
    <dbReference type="NCBI Taxonomy" id="191504"/>
    <lineage>
        <taxon>Eukaryota</taxon>
        <taxon>Viridiplantae</taxon>
        <taxon>Streptophyta</taxon>
        <taxon>Embryophyta</taxon>
        <taxon>Tracheophyta</taxon>
        <taxon>Spermatophyta</taxon>
        <taxon>Magnoliopsida</taxon>
        <taxon>Liliopsida</taxon>
        <taxon>Poales</taxon>
        <taxon>Poaceae</taxon>
        <taxon>PACMAD clade</taxon>
        <taxon>Chloridoideae</taxon>
        <taxon>Cynodonteae</taxon>
        <taxon>Eleusininae</taxon>
        <taxon>Eleusine</taxon>
    </lineage>
</organism>
<evidence type="ECO:0000256" key="1">
    <source>
        <dbReference type="ARBA" id="ARBA00006974"/>
    </source>
</evidence>
<reference evidence="2" key="1">
    <citation type="journal article" date="2018" name="DNA Res.">
        <title>Multiple hybrid de novo genome assembly of finger millet, an orphan allotetraploid crop.</title>
        <authorList>
            <person name="Hatakeyama M."/>
            <person name="Aluri S."/>
            <person name="Balachadran M.T."/>
            <person name="Sivarajan S.R."/>
            <person name="Patrignani A."/>
            <person name="Gruter S."/>
            <person name="Poveda L."/>
            <person name="Shimizu-Inatsugi R."/>
            <person name="Baeten J."/>
            <person name="Francoijs K.J."/>
            <person name="Nataraja K.N."/>
            <person name="Reddy Y.A.N."/>
            <person name="Phadnis S."/>
            <person name="Ravikumar R.L."/>
            <person name="Schlapbach R."/>
            <person name="Sreeman S.M."/>
            <person name="Shimizu K.K."/>
        </authorList>
    </citation>
    <scope>NUCLEOTIDE SEQUENCE</scope>
</reference>
<protein>
    <recommendedName>
        <fullName evidence="4">SAUR family protein</fullName>
    </recommendedName>
</protein>
<comment type="caution">
    <text evidence="2">The sequence shown here is derived from an EMBL/GenBank/DDBJ whole genome shotgun (WGS) entry which is preliminary data.</text>
</comment>
<proteinExistence type="inferred from homology"/>
<keyword evidence="3" id="KW-1185">Reference proteome</keyword>
<reference evidence="2" key="2">
    <citation type="submission" date="2021-12" db="EMBL/GenBank/DDBJ databases">
        <title>Resequencing data analysis of finger millet.</title>
        <authorList>
            <person name="Hatakeyama M."/>
            <person name="Aluri S."/>
            <person name="Balachadran M.T."/>
            <person name="Sivarajan S.R."/>
            <person name="Poveda L."/>
            <person name="Shimizu-Inatsugi R."/>
            <person name="Schlapbach R."/>
            <person name="Sreeman S.M."/>
            <person name="Shimizu K.K."/>
        </authorList>
    </citation>
    <scope>NUCLEOTIDE SEQUENCE</scope>
</reference>
<dbReference type="EMBL" id="BQKI01000023">
    <property type="protein sequence ID" value="GJN12573.1"/>
    <property type="molecule type" value="Genomic_DNA"/>
</dbReference>
<dbReference type="AlphaFoldDB" id="A0AAV5DPW5"/>
<name>A0AAV5DPW5_ELECO</name>
<gene>
    <name evidence="2" type="primary">ga30859</name>
    <name evidence="2" type="ORF">PR202_ga30859</name>
</gene>
<sequence length="173" mass="19039">MEFDPQDCQFGGLGGCTFRESFFLRYACGDGQQLLVLFLVLVNAGGKARGCGSCFDLRGWWCSYSIDAVLVTRTNGTARCTWSGLRSRSTASASSPAGKIDVPKGHMAVYVGEARKRFVIPTMCLSHPTFLTLLKRVEDEFGFDNRCGELTIPCAFEGDFANIVSSMDVYHHH</sequence>